<keyword evidence="2" id="KW-1185">Reference proteome</keyword>
<accession>A0A1R0KR71</accession>
<dbReference type="OrthoDB" id="9781342at2"/>
<name>A0A1R0KR71_9PSEU</name>
<dbReference type="InterPro" id="IPR029055">
    <property type="entry name" value="Ntn_hydrolases_N"/>
</dbReference>
<keyword evidence="1" id="KW-0808">Transferase</keyword>
<dbReference type="AlphaFoldDB" id="A0A1R0KR71"/>
<protein>
    <submittedName>
        <fullName evidence="1">Gamma-glutamyltransferase</fullName>
    </submittedName>
</protein>
<dbReference type="RefSeq" id="WP_076162954.1">
    <property type="nucleotide sequence ID" value="NZ_JBEZVB010000040.1"/>
</dbReference>
<dbReference type="SUPFAM" id="SSF56235">
    <property type="entry name" value="N-terminal nucleophile aminohydrolases (Ntn hydrolases)"/>
    <property type="match status" value="1"/>
</dbReference>
<dbReference type="Proteomes" id="UP000187486">
    <property type="component" value="Unassembled WGS sequence"/>
</dbReference>
<dbReference type="PANTHER" id="PTHR43881:SF1">
    <property type="entry name" value="GAMMA-GLUTAMYLTRANSPEPTIDASE (AFU_ORTHOLOGUE AFUA_4G13580)"/>
    <property type="match status" value="1"/>
</dbReference>
<evidence type="ECO:0000313" key="1">
    <source>
        <dbReference type="EMBL" id="OLZ50134.1"/>
    </source>
</evidence>
<dbReference type="EMBL" id="MQUQ01000011">
    <property type="protein sequence ID" value="OLZ50134.1"/>
    <property type="molecule type" value="Genomic_DNA"/>
</dbReference>
<dbReference type="STRING" id="76021.BS329_21000"/>
<gene>
    <name evidence="1" type="ORF">BS329_21000</name>
</gene>
<comment type="caution">
    <text evidence="1">The sequence shown here is derived from an EMBL/GenBank/DDBJ whole genome shotgun (WGS) entry which is preliminary data.</text>
</comment>
<dbReference type="PRINTS" id="PR01210">
    <property type="entry name" value="GGTRANSPTASE"/>
</dbReference>
<sequence length="599" mass="63207">MPGRPELIGGFGAVSSTHWLATAAGMAALERGGNAFDAAVTAGFVLQVVEPHSNGFGGDVSIVLHEARPGRTAVVCGQGPMPRSATTAAFAGLGLNQIPGSGLLAACVPGAFGGWLRLLAEHGTISAADALAPAIGYAETGFPLPADSQKAIAALVPLFAEHWPGSGRAFLHHGAAPGVGARMRNPELAATLRRLVDEGEHARGHRETKIEATIDAFYRGFVAEAMDDYLGRTAVLDSTGRRHRAFLGGDDLDRWHPTVEDPVSLRYRDLTVHKPGPWSQGPVFLQQLALLEDLDLAAMDPGSGRYLHTIVESAKLAMADREAWYGDPDFVPDRLGALLDPAQIARRRALIGEHAVPDPAPSTIGGVSGWVPDVPADEPPSFESDWMGQLQSGMPTIVLRAMVKSGDTCSVAVADRHGNLAAGVPSGGWLKSSPVIPGLGFPLGTRGQTLWLVDGHPNSLMPGKRPRTTLSPTIALRDGKPYLAFGTPGGDRQDVWTLESFLAVTEFGADLQSATETTMFHSDHFPPSFTPRRCRPGTVVLEDNCGPEAVADLRARGHDVELVAPYSMGSKVCMVGVGEDGFLRAGAGPRGKQAYAICR</sequence>
<organism evidence="1 2">
    <name type="scientific">Amycolatopsis coloradensis</name>
    <dbReference type="NCBI Taxonomy" id="76021"/>
    <lineage>
        <taxon>Bacteria</taxon>
        <taxon>Bacillati</taxon>
        <taxon>Actinomycetota</taxon>
        <taxon>Actinomycetes</taxon>
        <taxon>Pseudonocardiales</taxon>
        <taxon>Pseudonocardiaceae</taxon>
        <taxon>Amycolatopsis</taxon>
    </lineage>
</organism>
<dbReference type="Gene3D" id="3.60.20.40">
    <property type="match status" value="1"/>
</dbReference>
<evidence type="ECO:0000313" key="2">
    <source>
        <dbReference type="Proteomes" id="UP000187486"/>
    </source>
</evidence>
<reference evidence="1 2" key="1">
    <citation type="submission" date="2016-01" db="EMBL/GenBank/DDBJ databases">
        <title>Amycolatopsis coloradensis genome sequencing and assembly.</title>
        <authorList>
            <person name="Mayilraj S."/>
        </authorList>
    </citation>
    <scope>NUCLEOTIDE SEQUENCE [LARGE SCALE GENOMIC DNA]</scope>
    <source>
        <strain evidence="1 2">DSM 44225</strain>
    </source>
</reference>
<dbReference type="Gene3D" id="1.10.246.130">
    <property type="match status" value="1"/>
</dbReference>
<dbReference type="InterPro" id="IPR043138">
    <property type="entry name" value="GGT_lsub"/>
</dbReference>
<dbReference type="InterPro" id="IPR052896">
    <property type="entry name" value="GGT-like_enzyme"/>
</dbReference>
<dbReference type="Pfam" id="PF01019">
    <property type="entry name" value="G_glu_transpept"/>
    <property type="match status" value="1"/>
</dbReference>
<dbReference type="InterPro" id="IPR043137">
    <property type="entry name" value="GGT_ssub_C"/>
</dbReference>
<dbReference type="PANTHER" id="PTHR43881">
    <property type="entry name" value="GAMMA-GLUTAMYLTRANSPEPTIDASE (AFU_ORTHOLOGUE AFUA_4G13580)"/>
    <property type="match status" value="1"/>
</dbReference>
<proteinExistence type="predicted"/>
<dbReference type="GO" id="GO:0016740">
    <property type="term" value="F:transferase activity"/>
    <property type="evidence" value="ECO:0007669"/>
    <property type="project" value="UniProtKB-KW"/>
</dbReference>